<organism evidence="2 3">
    <name type="scientific">Fusarium mundagurra</name>
    <dbReference type="NCBI Taxonomy" id="1567541"/>
    <lineage>
        <taxon>Eukaryota</taxon>
        <taxon>Fungi</taxon>
        <taxon>Dikarya</taxon>
        <taxon>Ascomycota</taxon>
        <taxon>Pezizomycotina</taxon>
        <taxon>Sordariomycetes</taxon>
        <taxon>Hypocreomycetidae</taxon>
        <taxon>Hypocreales</taxon>
        <taxon>Nectriaceae</taxon>
        <taxon>Fusarium</taxon>
        <taxon>Fusarium fujikuroi species complex</taxon>
    </lineage>
</organism>
<comment type="caution">
    <text evidence="2">The sequence shown here is derived from an EMBL/GenBank/DDBJ whole genome shotgun (WGS) entry which is preliminary data.</text>
</comment>
<proteinExistence type="predicted"/>
<reference evidence="2 3" key="1">
    <citation type="submission" date="2020-05" db="EMBL/GenBank/DDBJ databases">
        <title>Identification and distribution of gene clusters putatively required for synthesis of sphingolipid metabolism inhibitors in phylogenetically diverse species of the filamentous fungus Fusarium.</title>
        <authorList>
            <person name="Kim H.-S."/>
            <person name="Busman M."/>
            <person name="Brown D.W."/>
            <person name="Divon H."/>
            <person name="Uhlig S."/>
            <person name="Proctor R.H."/>
        </authorList>
    </citation>
    <scope>NUCLEOTIDE SEQUENCE [LARGE SCALE GENOMIC DNA]</scope>
    <source>
        <strain evidence="2 3">NRRL 66235</strain>
    </source>
</reference>
<protein>
    <submittedName>
        <fullName evidence="2">Uncharacterized protein</fullName>
    </submittedName>
</protein>
<dbReference type="Proteomes" id="UP000544331">
    <property type="component" value="Unassembled WGS sequence"/>
</dbReference>
<evidence type="ECO:0000256" key="1">
    <source>
        <dbReference type="SAM" id="MobiDB-lite"/>
    </source>
</evidence>
<sequence>MSSLTAPIESGAFPRVPPEIIAAIVSEVLLIVDKSGGIRCSETSDQLKILRLTHRKFADCHHVNKLLFTNIQLEATRDRLLNLQRGDFSRVAGYTRSIRFIAYASWKLVSETWERLILLDTPDHNPDVRSLSHDAMTPLIQSHDAYIHDAKEAQRLLEDPDDELIETWTNVLKIVGSRLENVTLTDDLDHKNLYLQDSDTPKNWKNLRLQVPDTRTEPHEDMRRRLPSDRDGSDNAMYARDYACAIVAERLFNTAMTCLSASGIAVSSLSIQLYMLGNVECKTIPGWQQLDLSNLKKLEITALYPEVPFNLMRKTAMKSSDSPATPCFGGDPEWPTRAAIYDLPALQELVLGTGNNPRLLHDWLLRMKDLRSVGIWGELTDGVPFIQWRHVLDAIRDHPNVSGPDPKGIHFEFPWELSYDGVVCKDSSIATPRKRPKTKSHALEAHLYGEIEFNDNVVLIDQLEDETGAYEQWDSE</sequence>
<dbReference type="OrthoDB" id="5010675at2759"/>
<feature type="compositionally biased region" description="Basic and acidic residues" evidence="1">
    <location>
        <begin position="214"/>
        <end position="232"/>
    </location>
</feature>
<feature type="region of interest" description="Disordered" evidence="1">
    <location>
        <begin position="213"/>
        <end position="232"/>
    </location>
</feature>
<evidence type="ECO:0000313" key="2">
    <source>
        <dbReference type="EMBL" id="KAF5723487.1"/>
    </source>
</evidence>
<dbReference type="AlphaFoldDB" id="A0A8H5Z3J7"/>
<evidence type="ECO:0000313" key="3">
    <source>
        <dbReference type="Proteomes" id="UP000544331"/>
    </source>
</evidence>
<accession>A0A8H5Z3J7</accession>
<keyword evidence="3" id="KW-1185">Reference proteome</keyword>
<name>A0A8H5Z3J7_9HYPO</name>
<dbReference type="EMBL" id="JAAOAN010000065">
    <property type="protein sequence ID" value="KAF5723487.1"/>
    <property type="molecule type" value="Genomic_DNA"/>
</dbReference>
<gene>
    <name evidence="2" type="ORF">FMUND_1811</name>
</gene>